<feature type="domain" description="MacB-like periplasmic core" evidence="8">
    <location>
        <begin position="91"/>
        <end position="273"/>
    </location>
</feature>
<organism evidence="9 10">
    <name type="scientific">Chryseolinea soli</name>
    <dbReference type="NCBI Taxonomy" id="2321403"/>
    <lineage>
        <taxon>Bacteria</taxon>
        <taxon>Pseudomonadati</taxon>
        <taxon>Bacteroidota</taxon>
        <taxon>Cytophagia</taxon>
        <taxon>Cytophagales</taxon>
        <taxon>Fulvivirgaceae</taxon>
        <taxon>Chryseolinea</taxon>
    </lineage>
</organism>
<evidence type="ECO:0000256" key="2">
    <source>
        <dbReference type="ARBA" id="ARBA00022475"/>
    </source>
</evidence>
<dbReference type="PANTHER" id="PTHR30572">
    <property type="entry name" value="MEMBRANE COMPONENT OF TRANSPORTER-RELATED"/>
    <property type="match status" value="1"/>
</dbReference>
<dbReference type="Pfam" id="PF02687">
    <property type="entry name" value="FtsX"/>
    <property type="match status" value="2"/>
</dbReference>
<dbReference type="InterPro" id="IPR003838">
    <property type="entry name" value="ABC3_permease_C"/>
</dbReference>
<dbReference type="OrthoDB" id="5933722at2"/>
<feature type="transmembrane region" description="Helical" evidence="6">
    <location>
        <begin position="742"/>
        <end position="766"/>
    </location>
</feature>
<keyword evidence="5 6" id="KW-0472">Membrane</keyword>
<reference evidence="10" key="1">
    <citation type="submission" date="2018-09" db="EMBL/GenBank/DDBJ databases">
        <title>Chryseolinea sp. KIS68-18 isolated from soil.</title>
        <authorList>
            <person name="Weon H.-Y."/>
            <person name="Kwon S.-W."/>
            <person name="Lee S.A."/>
        </authorList>
    </citation>
    <scope>NUCLEOTIDE SEQUENCE [LARGE SCALE GENOMIC DNA]</scope>
    <source>
        <strain evidence="10">KIS68-18</strain>
    </source>
</reference>
<feature type="transmembrane region" description="Helical" evidence="6">
    <location>
        <begin position="92"/>
        <end position="113"/>
    </location>
</feature>
<dbReference type="GO" id="GO:0022857">
    <property type="term" value="F:transmembrane transporter activity"/>
    <property type="evidence" value="ECO:0007669"/>
    <property type="project" value="TreeGrafter"/>
</dbReference>
<keyword evidence="4 6" id="KW-1133">Transmembrane helix</keyword>
<accession>A0A385STZ0</accession>
<dbReference type="EMBL" id="CP032382">
    <property type="protein sequence ID" value="AYB35313.1"/>
    <property type="molecule type" value="Genomic_DNA"/>
</dbReference>
<evidence type="ECO:0000259" key="8">
    <source>
        <dbReference type="Pfam" id="PF12704"/>
    </source>
</evidence>
<evidence type="ECO:0000259" key="7">
    <source>
        <dbReference type="Pfam" id="PF02687"/>
    </source>
</evidence>
<evidence type="ECO:0000313" key="9">
    <source>
        <dbReference type="EMBL" id="AYB35313.1"/>
    </source>
</evidence>
<evidence type="ECO:0000256" key="4">
    <source>
        <dbReference type="ARBA" id="ARBA00022989"/>
    </source>
</evidence>
<feature type="domain" description="ABC3 transporter permease C-terminal" evidence="7">
    <location>
        <begin position="359"/>
        <end position="474"/>
    </location>
</feature>
<evidence type="ECO:0000313" key="10">
    <source>
        <dbReference type="Proteomes" id="UP000266183"/>
    </source>
</evidence>
<feature type="transmembrane region" description="Helical" evidence="6">
    <location>
        <begin position="833"/>
        <end position="855"/>
    </location>
</feature>
<evidence type="ECO:0000256" key="6">
    <source>
        <dbReference type="SAM" id="Phobius"/>
    </source>
</evidence>
<feature type="domain" description="ABC3 transporter permease C-terminal" evidence="7">
    <location>
        <begin position="745"/>
        <end position="854"/>
    </location>
</feature>
<dbReference type="InterPro" id="IPR025857">
    <property type="entry name" value="MacB_PCD"/>
</dbReference>
<dbReference type="GO" id="GO:0005886">
    <property type="term" value="C:plasma membrane"/>
    <property type="evidence" value="ECO:0007669"/>
    <property type="project" value="UniProtKB-SubCell"/>
</dbReference>
<dbReference type="NCBIfam" id="NF038404">
    <property type="entry name" value="perm_prefix_2"/>
    <property type="match status" value="1"/>
</dbReference>
<evidence type="ECO:0000256" key="1">
    <source>
        <dbReference type="ARBA" id="ARBA00004651"/>
    </source>
</evidence>
<dbReference type="PANTHER" id="PTHR30572:SF18">
    <property type="entry name" value="ABC-TYPE MACROLIDE FAMILY EXPORT SYSTEM PERMEASE COMPONENT 2"/>
    <property type="match status" value="1"/>
</dbReference>
<dbReference type="Proteomes" id="UP000266183">
    <property type="component" value="Chromosome"/>
</dbReference>
<dbReference type="KEGG" id="chk:D4L85_34105"/>
<dbReference type="RefSeq" id="WP_119758561.1">
    <property type="nucleotide sequence ID" value="NZ_CP032382.1"/>
</dbReference>
<dbReference type="Pfam" id="PF12704">
    <property type="entry name" value="MacB_PCD"/>
    <property type="match status" value="1"/>
</dbReference>
<feature type="transmembrane region" description="Helical" evidence="6">
    <location>
        <begin position="408"/>
        <end position="430"/>
    </location>
</feature>
<feature type="transmembrane region" description="Helical" evidence="6">
    <location>
        <begin position="794"/>
        <end position="813"/>
    </location>
</feature>
<keyword evidence="2" id="KW-1003">Cell membrane</keyword>
<comment type="subcellular location">
    <subcellularLocation>
        <location evidence="1">Cell membrane</location>
        <topology evidence="1">Multi-pass membrane protein</topology>
    </subcellularLocation>
</comment>
<gene>
    <name evidence="9" type="ORF">D4L85_34105</name>
</gene>
<feature type="transmembrane region" description="Helical" evidence="6">
    <location>
        <begin position="353"/>
        <end position="373"/>
    </location>
</feature>
<dbReference type="InterPro" id="IPR050250">
    <property type="entry name" value="Macrolide_Exporter_MacB"/>
</dbReference>
<feature type="transmembrane region" description="Helical" evidence="6">
    <location>
        <begin position="496"/>
        <end position="515"/>
    </location>
</feature>
<dbReference type="AlphaFoldDB" id="A0A385STZ0"/>
<keyword evidence="3 6" id="KW-0812">Transmembrane</keyword>
<evidence type="ECO:0000256" key="5">
    <source>
        <dbReference type="ARBA" id="ARBA00023136"/>
    </source>
</evidence>
<keyword evidence="10" id="KW-1185">Reference proteome</keyword>
<name>A0A385STZ0_9BACT</name>
<evidence type="ECO:0000256" key="3">
    <source>
        <dbReference type="ARBA" id="ARBA00022692"/>
    </source>
</evidence>
<feature type="transmembrane region" description="Helical" evidence="6">
    <location>
        <begin position="450"/>
        <end position="475"/>
    </location>
</feature>
<protein>
    <submittedName>
        <fullName evidence="9">ABC transporter permease</fullName>
    </submittedName>
</protein>
<sequence>MQPPRKAVAFLRWFCREDCLEEIEGDLMEVFKKEYENSPLKAKWKYTTSVMKYFRPEFMKSFKHHQPRTLGMYQSYFKIGWRNLLRNKSYSIINILGLAIGIACCLLSSLYIFHELSYDRFHKNANRIVRATTEFSYGGKVTKVAVTGTKVLPEFKRVFPEVESGVRLFPAGAVVAHDDKLFREQGFVYTDSSFFNVFSFHLLEGNPRTALNRPDQVVLTVSMAKKYFGDKTPLGKTLQVNNSQEFVITGIVEDCPPNSQIKFDMLASWSSLTDPVYTTEGWFDASHYTYLLLHKPGMHEALSSKIPAYFKAQDAKNDLSGENYLTIRLQPLTDVHLRALVEGGLEPGSDYRYVYIFSIIALFILIIAAANYINLTTARASDRAKEVGLRKTVGALPRQLIGQFISESLVVVTAALIIGLLLVAALMPAFSTITGRQLTGNFLMKPESLFAIVAILLVIGLLGGFYPSLVLSRFAPANVLKGNFNTRASGITLRKSLIVIQFVISMTLITSTLVIHSQMEFIQNKKLGYQKDHIVVLRGDRSITEKMPTLKSVLLDNTEIQNITTCNQTPVFIPGKYNLAFNDQEMLITGIRADKDFVKTMGLTIIGGTDFTEAEEASAFARTDTLYRPVMLNETAARSFEWTPEEAVGKVLTFQGRRSMVTAVVDDFHFSSLHESISPFIIFMGSTTNWILVRTSGNHVPETLHYMATKWNELAPHLPFEYEFLDDQFNKLYSAESKTGKLFYAFAILGIGLACLGLFGLVTFMAQQRTKEIGIRKILGSSLYGLIMLLSKDFLKLVVLATLIAFPLGWWAMDRWLQGFAYRVSIHGMEFTLTFVITFTIASLTMSAQVIKAALANPAKSLRTE</sequence>
<dbReference type="InterPro" id="IPR047699">
    <property type="entry name" value="Permease_put_prefix"/>
</dbReference>
<proteinExistence type="predicted"/>